<dbReference type="AlphaFoldDB" id="A0A4Q9GBJ3"/>
<dbReference type="PIRSF" id="PIRSF009471">
    <property type="entry name" value="UCP009471"/>
    <property type="match status" value="1"/>
</dbReference>
<dbReference type="Gene3D" id="2.60.120.600">
    <property type="entry name" value="Domain of unknown function DUF1214, C-terminal domain"/>
    <property type="match status" value="1"/>
</dbReference>
<reference evidence="2 3" key="1">
    <citation type="submission" date="2019-02" db="EMBL/GenBank/DDBJ databases">
        <title>Hansschlegelia quercus sp. nov., a novel methylotrophic bacterium from buds of oak (Quercus robur L.).</title>
        <authorList>
            <person name="Agafonova N.V."/>
            <person name="Kaparullina E.N."/>
            <person name="Grouzdev D.S."/>
            <person name="Doronina N.V."/>
        </authorList>
    </citation>
    <scope>NUCLEOTIDE SEQUENCE [LARGE SCALE GENOMIC DNA]</scope>
    <source>
        <strain evidence="2 3">Dub</strain>
    </source>
</reference>
<dbReference type="InterPro" id="IPR012038">
    <property type="entry name" value="UCP009471"/>
</dbReference>
<protein>
    <submittedName>
        <fullName evidence="2">DUF1214 domain-containing protein</fullName>
    </submittedName>
</protein>
<gene>
    <name evidence="2" type="ORF">EYR15_13715</name>
</gene>
<dbReference type="SUPFAM" id="SSF160935">
    <property type="entry name" value="VPA0735-like"/>
    <property type="match status" value="1"/>
</dbReference>
<dbReference type="InterPro" id="IPR010621">
    <property type="entry name" value="DUF1214"/>
</dbReference>
<dbReference type="InterPro" id="IPR037049">
    <property type="entry name" value="DUF1214_C_sf"/>
</dbReference>
<comment type="caution">
    <text evidence="2">The sequence shown here is derived from an EMBL/GenBank/DDBJ whole genome shotgun (WGS) entry which is preliminary data.</text>
</comment>
<name>A0A4Q9GBJ3_9HYPH</name>
<dbReference type="RefSeq" id="WP_131004126.1">
    <property type="nucleotide sequence ID" value="NZ_JBHSZR010000009.1"/>
</dbReference>
<dbReference type="EMBL" id="SIUB01000007">
    <property type="protein sequence ID" value="TBN48641.1"/>
    <property type="molecule type" value="Genomic_DNA"/>
</dbReference>
<evidence type="ECO:0000313" key="3">
    <source>
        <dbReference type="Proteomes" id="UP000291613"/>
    </source>
</evidence>
<proteinExistence type="predicted"/>
<keyword evidence="3" id="KW-1185">Reference proteome</keyword>
<organism evidence="2 3">
    <name type="scientific">Hansschlegelia quercus</name>
    <dbReference type="NCBI Taxonomy" id="2528245"/>
    <lineage>
        <taxon>Bacteria</taxon>
        <taxon>Pseudomonadati</taxon>
        <taxon>Pseudomonadota</taxon>
        <taxon>Alphaproteobacteria</taxon>
        <taxon>Hyphomicrobiales</taxon>
        <taxon>Methylopilaceae</taxon>
        <taxon>Hansschlegelia</taxon>
    </lineage>
</organism>
<dbReference type="Proteomes" id="UP000291613">
    <property type="component" value="Unassembled WGS sequence"/>
</dbReference>
<evidence type="ECO:0000313" key="2">
    <source>
        <dbReference type="EMBL" id="TBN48641.1"/>
    </source>
</evidence>
<dbReference type="OrthoDB" id="7837485at2"/>
<dbReference type="Pfam" id="PF06742">
    <property type="entry name" value="DUF1214"/>
    <property type="match status" value="1"/>
</dbReference>
<sequence length="192" mass="20215">MRLVLWVLAVFALAASIGLGATWWTVANGLPATGLVIGPWRSEPDVGTLSADPYERAGAARRGEAPLSIGDGLAFMAATDDEGRPLEAACDYALEGALPPARLWTIAAFDPQGRRLSKPGEEPALTSANAARTVGAPLALTLSREPAPGNWMQLHGAGAFRLRLTFYDTALGSALQREIPGVLLSIKRGLCR</sequence>
<feature type="domain" description="DUF1214" evidence="1">
    <location>
        <begin position="72"/>
        <end position="169"/>
    </location>
</feature>
<evidence type="ECO:0000259" key="1">
    <source>
        <dbReference type="Pfam" id="PF06742"/>
    </source>
</evidence>
<accession>A0A4Q9GBJ3</accession>